<evidence type="ECO:0000256" key="1">
    <source>
        <dbReference type="PROSITE-ProRule" id="PRU01282"/>
    </source>
</evidence>
<evidence type="ECO:0000313" key="3">
    <source>
        <dbReference type="Proteomes" id="UP000633509"/>
    </source>
</evidence>
<sequence>MEIWINPACSKCRSALSILDAEAAEYTVRRYLEDPPDEAEIRAVLARLGLEPWDITRTGEARATELDMATWPRDAEARDRWVRALAENPILIQRPIITADDGTTMIARSEETVRSVLP</sequence>
<dbReference type="InterPro" id="IPR036249">
    <property type="entry name" value="Thioredoxin-like_sf"/>
</dbReference>
<dbReference type="SUPFAM" id="SSF52833">
    <property type="entry name" value="Thioredoxin-like"/>
    <property type="match status" value="1"/>
</dbReference>
<keyword evidence="2" id="KW-0560">Oxidoreductase</keyword>
<dbReference type="PROSITE" id="PS51353">
    <property type="entry name" value="ARSC"/>
    <property type="match status" value="1"/>
</dbReference>
<dbReference type="Proteomes" id="UP000633509">
    <property type="component" value="Unassembled WGS sequence"/>
</dbReference>
<dbReference type="EC" id="1.20.4.1" evidence="2"/>
<reference evidence="2 3" key="1">
    <citation type="submission" date="2020-10" db="EMBL/GenBank/DDBJ databases">
        <title>Sequencing the genomes of 1000 actinobacteria strains.</title>
        <authorList>
            <person name="Klenk H.-P."/>
        </authorList>
    </citation>
    <scope>NUCLEOTIDE SEQUENCE [LARGE SCALE GENOMIC DNA]</scope>
    <source>
        <strain evidence="2 3">DSM 43173</strain>
    </source>
</reference>
<dbReference type="EMBL" id="JADBEK010000001">
    <property type="protein sequence ID" value="MBE1586933.1"/>
    <property type="molecule type" value="Genomic_DNA"/>
</dbReference>
<dbReference type="PANTHER" id="PTHR30041">
    <property type="entry name" value="ARSENATE REDUCTASE"/>
    <property type="match status" value="1"/>
</dbReference>
<dbReference type="RefSeq" id="WP_192787414.1">
    <property type="nucleotide sequence ID" value="NZ_JADBEK010000001.1"/>
</dbReference>
<dbReference type="Gene3D" id="3.40.30.10">
    <property type="entry name" value="Glutaredoxin"/>
    <property type="match status" value="1"/>
</dbReference>
<evidence type="ECO:0000313" key="2">
    <source>
        <dbReference type="EMBL" id="MBE1586933.1"/>
    </source>
</evidence>
<accession>A0ABR9M353</accession>
<comment type="caution">
    <text evidence="2">The sequence shown here is derived from an EMBL/GenBank/DDBJ whole genome shotgun (WGS) entry which is preliminary data.</text>
</comment>
<protein>
    <submittedName>
        <fullName evidence="2">Arsenate reductase</fullName>
        <ecNumber evidence="2">1.20.4.1</ecNumber>
    </submittedName>
</protein>
<dbReference type="Pfam" id="PF03960">
    <property type="entry name" value="ArsC"/>
    <property type="match status" value="1"/>
</dbReference>
<gene>
    <name evidence="2" type="ORF">H4W80_005191</name>
</gene>
<name>A0ABR9M353_9ACTN</name>
<keyword evidence="3" id="KW-1185">Reference proteome</keyword>
<dbReference type="PANTHER" id="PTHR30041:SF4">
    <property type="entry name" value="ARSENATE REDUCTASE"/>
    <property type="match status" value="1"/>
</dbReference>
<dbReference type="GO" id="GO:0008794">
    <property type="term" value="F:arsenate reductase (glutaredoxin) activity"/>
    <property type="evidence" value="ECO:0007669"/>
    <property type="project" value="UniProtKB-EC"/>
</dbReference>
<proteinExistence type="inferred from homology"/>
<organism evidence="2 3">
    <name type="scientific">Nonomuraea angiospora</name>
    <dbReference type="NCBI Taxonomy" id="46172"/>
    <lineage>
        <taxon>Bacteria</taxon>
        <taxon>Bacillati</taxon>
        <taxon>Actinomycetota</taxon>
        <taxon>Actinomycetes</taxon>
        <taxon>Streptosporangiales</taxon>
        <taxon>Streptosporangiaceae</taxon>
        <taxon>Nonomuraea</taxon>
    </lineage>
</organism>
<dbReference type="InterPro" id="IPR006660">
    <property type="entry name" value="Arsenate_reductase-like"/>
</dbReference>
<comment type="similarity">
    <text evidence="1">Belongs to the ArsC family.</text>
</comment>